<dbReference type="Proteomes" id="UP000181909">
    <property type="component" value="Unassembled WGS sequence"/>
</dbReference>
<evidence type="ECO:0000256" key="1">
    <source>
        <dbReference type="ARBA" id="ARBA00022679"/>
    </source>
</evidence>
<protein>
    <submittedName>
        <fullName evidence="5">Acetyltransferase (GNAT) family protein</fullName>
    </submittedName>
</protein>
<keyword evidence="2" id="KW-0012">Acyltransferase</keyword>
<organism evidence="5 6">
    <name type="scientific">Streptomyces atratus</name>
    <dbReference type="NCBI Taxonomy" id="1893"/>
    <lineage>
        <taxon>Bacteria</taxon>
        <taxon>Bacillati</taxon>
        <taxon>Actinomycetota</taxon>
        <taxon>Actinomycetes</taxon>
        <taxon>Kitasatosporales</taxon>
        <taxon>Streptomycetaceae</taxon>
        <taxon>Streptomyces</taxon>
    </lineage>
</organism>
<dbReference type="STRING" id="1893.SAMN02787144_1006132"/>
<dbReference type="InterPro" id="IPR016181">
    <property type="entry name" value="Acyl_CoA_acyltransferase"/>
</dbReference>
<dbReference type="InterPro" id="IPR050832">
    <property type="entry name" value="Bact_Acetyltransf"/>
</dbReference>
<evidence type="ECO:0000256" key="3">
    <source>
        <dbReference type="SAM" id="MobiDB-lite"/>
    </source>
</evidence>
<dbReference type="AlphaFoldDB" id="A0A1K1ZXD9"/>
<dbReference type="InterPro" id="IPR000182">
    <property type="entry name" value="GNAT_dom"/>
</dbReference>
<dbReference type="PANTHER" id="PTHR43877">
    <property type="entry name" value="AMINOALKYLPHOSPHONATE N-ACETYLTRANSFERASE-RELATED-RELATED"/>
    <property type="match status" value="1"/>
</dbReference>
<dbReference type="Gene3D" id="3.40.630.30">
    <property type="match status" value="1"/>
</dbReference>
<evidence type="ECO:0000313" key="6">
    <source>
        <dbReference type="Proteomes" id="UP000181909"/>
    </source>
</evidence>
<dbReference type="Pfam" id="PF00583">
    <property type="entry name" value="Acetyltransf_1"/>
    <property type="match status" value="1"/>
</dbReference>
<name>A0A1K1ZXD9_STRAR</name>
<proteinExistence type="predicted"/>
<dbReference type="OrthoDB" id="9799092at2"/>
<feature type="domain" description="N-acetyltransferase" evidence="4">
    <location>
        <begin position="138"/>
        <end position="284"/>
    </location>
</feature>
<dbReference type="PROSITE" id="PS51186">
    <property type="entry name" value="GNAT"/>
    <property type="match status" value="1"/>
</dbReference>
<keyword evidence="1 5" id="KW-0808">Transferase</keyword>
<evidence type="ECO:0000259" key="4">
    <source>
        <dbReference type="PROSITE" id="PS51186"/>
    </source>
</evidence>
<feature type="region of interest" description="Disordered" evidence="3">
    <location>
        <begin position="1"/>
        <end position="21"/>
    </location>
</feature>
<dbReference type="EMBL" id="FPJO01000006">
    <property type="protein sequence ID" value="SFX78308.1"/>
    <property type="molecule type" value="Genomic_DNA"/>
</dbReference>
<gene>
    <name evidence="5" type="ORF">SAMN02787144_1006132</name>
</gene>
<dbReference type="RefSeq" id="WP_079179443.1">
    <property type="nucleotide sequence ID" value="NZ_CP108284.1"/>
</dbReference>
<dbReference type="PANTHER" id="PTHR43877:SF2">
    <property type="entry name" value="AMINOALKYLPHOSPHONATE N-ACETYLTRANSFERASE-RELATED"/>
    <property type="match status" value="1"/>
</dbReference>
<dbReference type="SUPFAM" id="SSF55729">
    <property type="entry name" value="Acyl-CoA N-acyltransferases (Nat)"/>
    <property type="match status" value="2"/>
</dbReference>
<reference evidence="5 6" key="1">
    <citation type="submission" date="2016-11" db="EMBL/GenBank/DDBJ databases">
        <authorList>
            <person name="Jaros S."/>
            <person name="Januszkiewicz K."/>
            <person name="Wedrychowicz H."/>
        </authorList>
    </citation>
    <scope>NUCLEOTIDE SEQUENCE [LARGE SCALE GENOMIC DNA]</scope>
    <source>
        <strain evidence="5 6">OK807</strain>
    </source>
</reference>
<sequence length="284" mass="30973">MERSGDLRLVEATSEGAPGADPTVEEYVLRVGARDVGSLRLATGGRAPVGRIHSFQVEDDDHERRLALRAVRAAERVLFSAGCDHVLLTLPSFRFGDLPMLSRAGYKEFAYDLGKRVGPGNRVGTELGEGYATVCTSQAGRESWERGFLRGYAAVLRNLGMPGGYAESSARKALTSLARPGGAAGSYQLQDLFHQGEHVGRLCLGRSADRRTGFVHDVEVEKKHQGRGHGRVLLQVAENHAASTGNTDLALTVFRENTRATNLYRVTGFSRTSIHLMRQLVRMP</sequence>
<evidence type="ECO:0000313" key="5">
    <source>
        <dbReference type="EMBL" id="SFX78308.1"/>
    </source>
</evidence>
<evidence type="ECO:0000256" key="2">
    <source>
        <dbReference type="ARBA" id="ARBA00023315"/>
    </source>
</evidence>
<dbReference type="CDD" id="cd04301">
    <property type="entry name" value="NAT_SF"/>
    <property type="match status" value="1"/>
</dbReference>
<accession>A0A1K1ZXD9</accession>
<dbReference type="GO" id="GO:0016747">
    <property type="term" value="F:acyltransferase activity, transferring groups other than amino-acyl groups"/>
    <property type="evidence" value="ECO:0007669"/>
    <property type="project" value="InterPro"/>
</dbReference>